<feature type="compositionally biased region" description="Basic and acidic residues" evidence="1">
    <location>
        <begin position="68"/>
        <end position="82"/>
    </location>
</feature>
<feature type="non-terminal residue" evidence="2">
    <location>
        <position position="1"/>
    </location>
</feature>
<comment type="caution">
    <text evidence="2">The sequence shown here is derived from an EMBL/GenBank/DDBJ whole genome shotgun (WGS) entry which is preliminary data.</text>
</comment>
<evidence type="ECO:0000256" key="1">
    <source>
        <dbReference type="SAM" id="MobiDB-lite"/>
    </source>
</evidence>
<reference evidence="2" key="1">
    <citation type="journal article" date="2019" name="Sci. Rep.">
        <title>Draft genome of Tanacetum cinerariifolium, the natural source of mosquito coil.</title>
        <authorList>
            <person name="Yamashiro T."/>
            <person name="Shiraishi A."/>
            <person name="Satake H."/>
            <person name="Nakayama K."/>
        </authorList>
    </citation>
    <scope>NUCLEOTIDE SEQUENCE</scope>
</reference>
<proteinExistence type="predicted"/>
<accession>A0A699TJ51</accession>
<dbReference type="EMBL" id="BKCJ011243914">
    <property type="protein sequence ID" value="GFD09228.1"/>
    <property type="molecule type" value="Genomic_DNA"/>
</dbReference>
<feature type="region of interest" description="Disordered" evidence="1">
    <location>
        <begin position="1"/>
        <end position="133"/>
    </location>
</feature>
<sequence length="133" mass="14884">WLRPDPGKAPGATETQRQNCRPELGLYGQRCQGPALYAGERGRPERPARRLYQEPPARGRRLPHQRAAGREARLPQRPERKNHSALGKQLLQQPTDAEQVPARRGEGKGILRDKPRGGWPVSDHAAAVRAQIQ</sequence>
<feature type="compositionally biased region" description="Basic and acidic residues" evidence="1">
    <location>
        <begin position="101"/>
        <end position="116"/>
    </location>
</feature>
<dbReference type="AlphaFoldDB" id="A0A699TJ51"/>
<evidence type="ECO:0000313" key="2">
    <source>
        <dbReference type="EMBL" id="GFD09228.1"/>
    </source>
</evidence>
<name>A0A699TJ51_TANCI</name>
<gene>
    <name evidence="2" type="ORF">Tci_881197</name>
</gene>
<protein>
    <submittedName>
        <fullName evidence="2">Uncharacterized protein</fullName>
    </submittedName>
</protein>
<feature type="compositionally biased region" description="Basic and acidic residues" evidence="1">
    <location>
        <begin position="40"/>
        <end position="52"/>
    </location>
</feature>
<organism evidence="2">
    <name type="scientific">Tanacetum cinerariifolium</name>
    <name type="common">Dalmatian daisy</name>
    <name type="synonym">Chrysanthemum cinerariifolium</name>
    <dbReference type="NCBI Taxonomy" id="118510"/>
    <lineage>
        <taxon>Eukaryota</taxon>
        <taxon>Viridiplantae</taxon>
        <taxon>Streptophyta</taxon>
        <taxon>Embryophyta</taxon>
        <taxon>Tracheophyta</taxon>
        <taxon>Spermatophyta</taxon>
        <taxon>Magnoliopsida</taxon>
        <taxon>eudicotyledons</taxon>
        <taxon>Gunneridae</taxon>
        <taxon>Pentapetalae</taxon>
        <taxon>asterids</taxon>
        <taxon>campanulids</taxon>
        <taxon>Asterales</taxon>
        <taxon>Asteraceae</taxon>
        <taxon>Asteroideae</taxon>
        <taxon>Anthemideae</taxon>
        <taxon>Anthemidinae</taxon>
        <taxon>Tanacetum</taxon>
    </lineage>
</organism>